<accession>A0A8D4SS18</accession>
<evidence type="ECO:0000313" key="2">
    <source>
        <dbReference type="Proteomes" id="UP000265864"/>
    </source>
</evidence>
<proteinExistence type="predicted"/>
<dbReference type="Proteomes" id="UP000265864">
    <property type="component" value="Chromosome"/>
</dbReference>
<reference evidence="1 2" key="1">
    <citation type="submission" date="2018-09" db="EMBL/GenBank/DDBJ databases">
        <title>Yersinia kristensenii subsp. rochesterensis subsp. nov., Isolated from Human Feces.</title>
        <authorList>
            <person name="Cunningham S.A."/>
            <person name="Jeraldo P."/>
            <person name="Patel R."/>
        </authorList>
    </citation>
    <scope>NUCLEOTIDE SEQUENCE [LARGE SCALE GENOMIC DNA]</scope>
    <source>
        <strain evidence="1 2">ATCC BAA-2637</strain>
    </source>
</reference>
<protein>
    <submittedName>
        <fullName evidence="1">Uncharacterized protein</fullName>
    </submittedName>
</protein>
<organism evidence="1 2">
    <name type="scientific">Yersinia rochesterensis</name>
    <dbReference type="NCBI Taxonomy" id="1604335"/>
    <lineage>
        <taxon>Bacteria</taxon>
        <taxon>Pseudomonadati</taxon>
        <taxon>Pseudomonadota</taxon>
        <taxon>Gammaproteobacteria</taxon>
        <taxon>Enterobacterales</taxon>
        <taxon>Yersiniaceae</taxon>
        <taxon>Yersinia</taxon>
    </lineage>
</organism>
<evidence type="ECO:0000313" key="1">
    <source>
        <dbReference type="EMBL" id="AYD44164.1"/>
    </source>
</evidence>
<dbReference type="EMBL" id="CP032482">
    <property type="protein sequence ID" value="AYD44164.1"/>
    <property type="molecule type" value="Genomic_DNA"/>
</dbReference>
<name>A0A8D4SS18_9GAMM</name>
<gene>
    <name evidence="1" type="ORF">DXZ79_10920</name>
</gene>
<sequence>MLLLLVIDYGLTLFYLANPIGNDIHCVHSIKQQDISPMLNPRFCHNAQPDTPRLALFIIHPHPSQGAAACHLHFLTLACCCP</sequence>
<dbReference type="AlphaFoldDB" id="A0A8D4SS18"/>